<sequence length="34" mass="3793">VVLLVNRHLVLKNRACSPSEPPSELFGLLLAFCR</sequence>
<dbReference type="Proteomes" id="UP000265520">
    <property type="component" value="Unassembled WGS sequence"/>
</dbReference>
<comment type="caution">
    <text evidence="1">The sequence shown here is derived from an EMBL/GenBank/DDBJ whole genome shotgun (WGS) entry which is preliminary data.</text>
</comment>
<dbReference type="AlphaFoldDB" id="A0A392W944"/>
<accession>A0A392W944</accession>
<name>A0A392W944_9FABA</name>
<organism evidence="1 2">
    <name type="scientific">Trifolium medium</name>
    <dbReference type="NCBI Taxonomy" id="97028"/>
    <lineage>
        <taxon>Eukaryota</taxon>
        <taxon>Viridiplantae</taxon>
        <taxon>Streptophyta</taxon>
        <taxon>Embryophyta</taxon>
        <taxon>Tracheophyta</taxon>
        <taxon>Spermatophyta</taxon>
        <taxon>Magnoliopsida</taxon>
        <taxon>eudicotyledons</taxon>
        <taxon>Gunneridae</taxon>
        <taxon>Pentapetalae</taxon>
        <taxon>rosids</taxon>
        <taxon>fabids</taxon>
        <taxon>Fabales</taxon>
        <taxon>Fabaceae</taxon>
        <taxon>Papilionoideae</taxon>
        <taxon>50 kb inversion clade</taxon>
        <taxon>NPAAA clade</taxon>
        <taxon>Hologalegina</taxon>
        <taxon>IRL clade</taxon>
        <taxon>Trifolieae</taxon>
        <taxon>Trifolium</taxon>
    </lineage>
</organism>
<protein>
    <submittedName>
        <fullName evidence="1">Uncharacterized protein</fullName>
    </submittedName>
</protein>
<feature type="non-terminal residue" evidence="1">
    <location>
        <position position="1"/>
    </location>
</feature>
<reference evidence="1 2" key="1">
    <citation type="journal article" date="2018" name="Front. Plant Sci.">
        <title>Red Clover (Trifolium pratense) and Zigzag Clover (T. medium) - A Picture of Genomic Similarities and Differences.</title>
        <authorList>
            <person name="Dluhosova J."/>
            <person name="Istvanek J."/>
            <person name="Nedelnik J."/>
            <person name="Repkova J."/>
        </authorList>
    </citation>
    <scope>NUCLEOTIDE SEQUENCE [LARGE SCALE GENOMIC DNA]</scope>
    <source>
        <strain evidence="2">cv. 10/8</strain>
        <tissue evidence="1">Leaf</tissue>
    </source>
</reference>
<proteinExistence type="predicted"/>
<evidence type="ECO:0000313" key="1">
    <source>
        <dbReference type="EMBL" id="MCI95220.1"/>
    </source>
</evidence>
<dbReference type="EMBL" id="LXQA011379943">
    <property type="protein sequence ID" value="MCI95220.1"/>
    <property type="molecule type" value="Genomic_DNA"/>
</dbReference>
<evidence type="ECO:0000313" key="2">
    <source>
        <dbReference type="Proteomes" id="UP000265520"/>
    </source>
</evidence>
<keyword evidence="2" id="KW-1185">Reference proteome</keyword>